<dbReference type="EMBL" id="JACASF010000006">
    <property type="protein sequence ID" value="KAF6471553.1"/>
    <property type="molecule type" value="Genomic_DNA"/>
</dbReference>
<sequence length="133" mass="14688">MVSGGALAVGGCWPLSHRARHCSRPPRLGPGALAWRYPSLLPHRRQASSHPMRLGVAVPLLAGFPGHSGPELMGPKGRAWRRHFSHQQGSWGHFPKTRSHTSVWLHSVASFLLKNKEEEGLGLLFCVVCFTRE</sequence>
<dbReference type="Proteomes" id="UP000550707">
    <property type="component" value="Unassembled WGS sequence"/>
</dbReference>
<dbReference type="AlphaFoldDB" id="A0A7J8HGY1"/>
<keyword evidence="2" id="KW-1185">Reference proteome</keyword>
<dbReference type="InParanoid" id="A0A7J8HGY1"/>
<protein>
    <submittedName>
        <fullName evidence="1">Uncharacterized protein</fullName>
    </submittedName>
</protein>
<evidence type="ECO:0000313" key="2">
    <source>
        <dbReference type="Proteomes" id="UP000550707"/>
    </source>
</evidence>
<reference evidence="1 2" key="1">
    <citation type="journal article" date="2020" name="Nature">
        <title>Six reference-quality genomes reveal evolution of bat adaptations.</title>
        <authorList>
            <person name="Jebb D."/>
            <person name="Huang Z."/>
            <person name="Pippel M."/>
            <person name="Hughes G.M."/>
            <person name="Lavrichenko K."/>
            <person name="Devanna P."/>
            <person name="Winkler S."/>
            <person name="Jermiin L.S."/>
            <person name="Skirmuntt E.C."/>
            <person name="Katzourakis A."/>
            <person name="Burkitt-Gray L."/>
            <person name="Ray D.A."/>
            <person name="Sullivan K.A.M."/>
            <person name="Roscito J.G."/>
            <person name="Kirilenko B.M."/>
            <person name="Davalos L.M."/>
            <person name="Corthals A.P."/>
            <person name="Power M.L."/>
            <person name="Jones G."/>
            <person name="Ransome R.D."/>
            <person name="Dechmann D.K.N."/>
            <person name="Locatelli A.G."/>
            <person name="Puechmaille S.J."/>
            <person name="Fedrigo O."/>
            <person name="Jarvis E.D."/>
            <person name="Hiller M."/>
            <person name="Vernes S.C."/>
            <person name="Myers E.W."/>
            <person name="Teeling E.C."/>
        </authorList>
    </citation>
    <scope>NUCLEOTIDE SEQUENCE [LARGE SCALE GENOMIC DNA]</scope>
    <source>
        <strain evidence="1">MMolMol1</strain>
        <tissue evidence="1">Muscle</tissue>
    </source>
</reference>
<proteinExistence type="predicted"/>
<evidence type="ECO:0000313" key="1">
    <source>
        <dbReference type="EMBL" id="KAF6471553.1"/>
    </source>
</evidence>
<comment type="caution">
    <text evidence="1">The sequence shown here is derived from an EMBL/GenBank/DDBJ whole genome shotgun (WGS) entry which is preliminary data.</text>
</comment>
<accession>A0A7J8HGY1</accession>
<name>A0A7J8HGY1_MOLMO</name>
<organism evidence="1 2">
    <name type="scientific">Molossus molossus</name>
    <name type="common">Pallas' mastiff bat</name>
    <name type="synonym">Vespertilio molossus</name>
    <dbReference type="NCBI Taxonomy" id="27622"/>
    <lineage>
        <taxon>Eukaryota</taxon>
        <taxon>Metazoa</taxon>
        <taxon>Chordata</taxon>
        <taxon>Craniata</taxon>
        <taxon>Vertebrata</taxon>
        <taxon>Euteleostomi</taxon>
        <taxon>Mammalia</taxon>
        <taxon>Eutheria</taxon>
        <taxon>Laurasiatheria</taxon>
        <taxon>Chiroptera</taxon>
        <taxon>Yangochiroptera</taxon>
        <taxon>Molossidae</taxon>
        <taxon>Molossus</taxon>
    </lineage>
</organism>
<gene>
    <name evidence="1" type="ORF">HJG59_010944</name>
</gene>